<dbReference type="AlphaFoldDB" id="A0AAU0F505"/>
<organism evidence="2 3">
    <name type="scientific">Bergeyella porcorum</name>
    <dbReference type="NCBI Taxonomy" id="1735111"/>
    <lineage>
        <taxon>Bacteria</taxon>
        <taxon>Pseudomonadati</taxon>
        <taxon>Bacteroidota</taxon>
        <taxon>Flavobacteriia</taxon>
        <taxon>Flavobacteriales</taxon>
        <taxon>Weeksellaceae</taxon>
        <taxon>Bergeyella</taxon>
    </lineage>
</organism>
<evidence type="ECO:0000313" key="3">
    <source>
        <dbReference type="Proteomes" id="UP001432059"/>
    </source>
</evidence>
<evidence type="ECO:0000256" key="1">
    <source>
        <dbReference type="SAM" id="SignalP"/>
    </source>
</evidence>
<protein>
    <recommendedName>
        <fullName evidence="4">TonB C-terminal domain-containing protein</fullName>
    </recommendedName>
</protein>
<dbReference type="Proteomes" id="UP001432059">
    <property type="component" value="Chromosome"/>
</dbReference>
<reference evidence="2" key="1">
    <citation type="submission" date="2023-10" db="EMBL/GenBank/DDBJ databases">
        <title>Characterization and whole genome sequencing of a novel strain of Bergeyella porcorum QD2021 isolated from pig.</title>
        <authorList>
            <person name="Liu G."/>
            <person name="Chen C."/>
            <person name="Han X."/>
        </authorList>
    </citation>
    <scope>NUCLEOTIDE SEQUENCE</scope>
    <source>
        <strain evidence="2">QD2021</strain>
    </source>
</reference>
<keyword evidence="3" id="KW-1185">Reference proteome</keyword>
<dbReference type="RefSeq" id="WP_327984340.1">
    <property type="nucleotide sequence ID" value="NZ_CP136426.1"/>
</dbReference>
<proteinExistence type="predicted"/>
<gene>
    <name evidence="2" type="ORF">BPO_2389</name>
</gene>
<feature type="chain" id="PRO_5043602712" description="TonB C-terminal domain-containing protein" evidence="1">
    <location>
        <begin position="27"/>
        <end position="128"/>
    </location>
</feature>
<evidence type="ECO:0008006" key="4">
    <source>
        <dbReference type="Google" id="ProtNLM"/>
    </source>
</evidence>
<keyword evidence="1" id="KW-0732">Signal</keyword>
<sequence length="128" mass="14351">MKNTILKTFGFIGVLAISAVFSNAKAQDANLLQEVNITQKDNFKQLRNLVSQNFDFTNSNLSEGNTESVVKFEVAENGKISNVEVSGDCKYINEELKNVMTQLSYKFHNPNQLSNVYVMPINILIASR</sequence>
<dbReference type="KEGG" id="bpor:BPO_2389"/>
<dbReference type="EMBL" id="CP136426">
    <property type="protein sequence ID" value="WOC53036.1"/>
    <property type="molecule type" value="Genomic_DNA"/>
</dbReference>
<name>A0AAU0F505_9FLAO</name>
<accession>A0AAU0F505</accession>
<feature type="signal peptide" evidence="1">
    <location>
        <begin position="1"/>
        <end position="26"/>
    </location>
</feature>
<evidence type="ECO:0000313" key="2">
    <source>
        <dbReference type="EMBL" id="WOC53036.1"/>
    </source>
</evidence>